<dbReference type="Pfam" id="PF11070">
    <property type="entry name" value="DUF2871"/>
    <property type="match status" value="1"/>
</dbReference>
<feature type="transmembrane region" description="Helical" evidence="1">
    <location>
        <begin position="102"/>
        <end position="127"/>
    </location>
</feature>
<dbReference type="EMBL" id="JACHWR010000002">
    <property type="protein sequence ID" value="MBB3043239.1"/>
    <property type="molecule type" value="Genomic_DNA"/>
</dbReference>
<protein>
    <submittedName>
        <fullName evidence="2">Uncharacterized membrane protein YhaH (DUF805 family)</fullName>
    </submittedName>
</protein>
<name>A0A7W4VWU2_9ACTN</name>
<evidence type="ECO:0000313" key="3">
    <source>
        <dbReference type="Proteomes" id="UP000589626"/>
    </source>
</evidence>
<dbReference type="RefSeq" id="WP_183593117.1">
    <property type="nucleotide sequence ID" value="NZ_JACHWR010000002.1"/>
</dbReference>
<evidence type="ECO:0000313" key="2">
    <source>
        <dbReference type="EMBL" id="MBB3043239.1"/>
    </source>
</evidence>
<comment type="caution">
    <text evidence="2">The sequence shown here is derived from an EMBL/GenBank/DDBJ whole genome shotgun (WGS) entry which is preliminary data.</text>
</comment>
<keyword evidence="1" id="KW-0472">Membrane</keyword>
<dbReference type="AlphaFoldDB" id="A0A7W4VWU2"/>
<dbReference type="Proteomes" id="UP000589626">
    <property type="component" value="Unassembled WGS sequence"/>
</dbReference>
<keyword evidence="1" id="KW-0812">Transmembrane</keyword>
<gene>
    <name evidence="2" type="ORF">FHU40_003057</name>
</gene>
<feature type="transmembrane region" description="Helical" evidence="1">
    <location>
        <begin position="43"/>
        <end position="62"/>
    </location>
</feature>
<proteinExistence type="predicted"/>
<feature type="transmembrane region" description="Helical" evidence="1">
    <location>
        <begin position="69"/>
        <end position="90"/>
    </location>
</feature>
<sequence length="152" mass="16184">MKKIYVAALAYLIAGLAGGLFYREYTKAHDYTGDTQLAVVHTHLLALGMLLFLIVLALDAALGISGHRLFTLFFVFYNSGLVVTVAAMTVHGIRDVQGEDPLAAVSGIAGLGHILITLGLIHLFLAIRKQAAPRWRAAEAGGAREAEVGRAS</sequence>
<keyword evidence="1" id="KW-1133">Transmembrane helix</keyword>
<accession>A0A7W4VWU2</accession>
<dbReference type="InterPro" id="IPR021299">
    <property type="entry name" value="DUF2871"/>
</dbReference>
<reference evidence="2 3" key="1">
    <citation type="submission" date="2020-08" db="EMBL/GenBank/DDBJ databases">
        <title>Sequencing the genomes of 1000 actinobacteria strains.</title>
        <authorList>
            <person name="Klenk H.-P."/>
        </authorList>
    </citation>
    <scope>NUCLEOTIDE SEQUENCE [LARGE SCALE GENOMIC DNA]</scope>
    <source>
        <strain evidence="2 3">DSM 105498</strain>
    </source>
</reference>
<evidence type="ECO:0000256" key="1">
    <source>
        <dbReference type="SAM" id="Phobius"/>
    </source>
</evidence>
<keyword evidence="3" id="KW-1185">Reference proteome</keyword>
<organism evidence="2 3">
    <name type="scientific">Nocardioides soli</name>
    <dbReference type="NCBI Taxonomy" id="1036020"/>
    <lineage>
        <taxon>Bacteria</taxon>
        <taxon>Bacillati</taxon>
        <taxon>Actinomycetota</taxon>
        <taxon>Actinomycetes</taxon>
        <taxon>Propionibacteriales</taxon>
        <taxon>Nocardioidaceae</taxon>
        <taxon>Nocardioides</taxon>
    </lineage>
</organism>